<dbReference type="Proteomes" id="UP000694425">
    <property type="component" value="Unplaced"/>
</dbReference>
<protein>
    <submittedName>
        <fullName evidence="1">Uncharacterized protein</fullName>
    </submittedName>
</protein>
<keyword evidence="2" id="KW-1185">Reference proteome</keyword>
<proteinExistence type="predicted"/>
<name>A0A8C7APQ4_NEOVI</name>
<accession>A0A8C7APQ4</accession>
<reference evidence="1" key="1">
    <citation type="submission" date="2025-08" db="UniProtKB">
        <authorList>
            <consortium name="Ensembl"/>
        </authorList>
    </citation>
    <scope>IDENTIFICATION</scope>
</reference>
<reference evidence="1" key="2">
    <citation type="submission" date="2025-09" db="UniProtKB">
        <authorList>
            <consortium name="Ensembl"/>
        </authorList>
    </citation>
    <scope>IDENTIFICATION</scope>
</reference>
<evidence type="ECO:0000313" key="2">
    <source>
        <dbReference type="Proteomes" id="UP000694425"/>
    </source>
</evidence>
<dbReference type="AlphaFoldDB" id="A0A8C7APQ4"/>
<sequence length="101" mass="11739">MNMTRKSSSPMLKRAGRDIIRAKSSVRIPLAARISLRMRPIRAKRMTRKSVGEKTLARLNFKMYKMRIMTFLQRAVVKIQGTQSSSQKSANSQLWWLLFPL</sequence>
<dbReference type="Ensembl" id="ENSNVIT00000007719.1">
    <property type="protein sequence ID" value="ENSNVIP00000006588.1"/>
    <property type="gene ID" value="ENSNVIG00000005220.1"/>
</dbReference>
<organism evidence="1 2">
    <name type="scientific">Neovison vison</name>
    <name type="common">American mink</name>
    <name type="synonym">Mustela vison</name>
    <dbReference type="NCBI Taxonomy" id="452646"/>
    <lineage>
        <taxon>Eukaryota</taxon>
        <taxon>Metazoa</taxon>
        <taxon>Chordata</taxon>
        <taxon>Craniata</taxon>
        <taxon>Vertebrata</taxon>
        <taxon>Euteleostomi</taxon>
        <taxon>Mammalia</taxon>
        <taxon>Eutheria</taxon>
        <taxon>Laurasiatheria</taxon>
        <taxon>Carnivora</taxon>
        <taxon>Caniformia</taxon>
        <taxon>Musteloidea</taxon>
        <taxon>Mustelidae</taxon>
        <taxon>Mustelinae</taxon>
        <taxon>Neogale</taxon>
    </lineage>
</organism>
<evidence type="ECO:0000313" key="1">
    <source>
        <dbReference type="Ensembl" id="ENSNVIP00000006588.1"/>
    </source>
</evidence>
<dbReference type="GeneTree" id="ENSGT01030000235089"/>